<evidence type="ECO:0000259" key="1">
    <source>
        <dbReference type="Pfam" id="PF03756"/>
    </source>
</evidence>
<dbReference type="RefSeq" id="WP_311655847.1">
    <property type="nucleotide sequence ID" value="NZ_JAVREX010000003.1"/>
</dbReference>
<reference evidence="3" key="1">
    <citation type="submission" date="2023-07" db="EMBL/GenBank/DDBJ databases">
        <title>30 novel species of actinomycetes from the DSMZ collection.</title>
        <authorList>
            <person name="Nouioui I."/>
        </authorList>
    </citation>
    <scope>NUCLEOTIDE SEQUENCE [LARGE SCALE GENOMIC DNA]</scope>
    <source>
        <strain evidence="3">DSM 41770</strain>
    </source>
</reference>
<gene>
    <name evidence="2" type="ORF">RM649_08750</name>
</gene>
<dbReference type="InterPro" id="IPR005509">
    <property type="entry name" value="AfsA_hotdog_dom"/>
</dbReference>
<proteinExistence type="predicted"/>
<evidence type="ECO:0000313" key="2">
    <source>
        <dbReference type="EMBL" id="MDT0427727.1"/>
    </source>
</evidence>
<accession>A0ABU2RGT8</accession>
<dbReference type="EMBL" id="JAVREX010000003">
    <property type="protein sequence ID" value="MDT0427727.1"/>
    <property type="molecule type" value="Genomic_DNA"/>
</dbReference>
<dbReference type="Pfam" id="PF03756">
    <property type="entry name" value="AfsA"/>
    <property type="match status" value="2"/>
</dbReference>
<organism evidence="2 3">
    <name type="scientific">Streptomyces salyersiae</name>
    <dbReference type="NCBI Taxonomy" id="3075530"/>
    <lineage>
        <taxon>Bacteria</taxon>
        <taxon>Bacillati</taxon>
        <taxon>Actinomycetota</taxon>
        <taxon>Actinomycetes</taxon>
        <taxon>Kitasatosporales</taxon>
        <taxon>Streptomycetaceae</taxon>
        <taxon>Streptomyces</taxon>
    </lineage>
</organism>
<dbReference type="NCBIfam" id="NF041195">
    <property type="entry name" value="ScbA_BarX_GamBu"/>
    <property type="match status" value="1"/>
</dbReference>
<feature type="domain" description="A-factor biosynthesis hotdog" evidence="1">
    <location>
        <begin position="187"/>
        <end position="278"/>
    </location>
</feature>
<feature type="domain" description="A-factor biosynthesis hotdog" evidence="1">
    <location>
        <begin position="27"/>
        <end position="152"/>
    </location>
</feature>
<name>A0ABU2RGT8_9ACTN</name>
<keyword evidence="3" id="KW-1185">Reference proteome</keyword>
<sequence length="310" mass="33558">MSEVPVFPPAPHADARGGAVVPKEYAHLSRDSSVLVTGWSRREDGAFSLTVRWPASDGALPYDPRILTQTVRQTGLVIAHAEYGVPLTHQTLLHAFDFTVAPGLRVSGAEPSLLTVEITLAEPKRRGRSVSSLAMDIRIFQGEAMVARADCDFGWVSPAAYRRLRGEHPTAGWNTWELPAPVDPGTVGRATGHDVVLAPGDAAHRWRLRNDVRNVLLYDHPVDHVPGLVLMEAAHQAANAFLHPSPFELTAFASSFERYVEFDRPCWITAEAAPGPGRTTVLVTGTQDGVPVFRGRLSGSRTGGHAVPAH</sequence>
<protein>
    <submittedName>
        <fullName evidence="2">ScbA/BarX family gamma-butyrolactone biosynthesis protein</fullName>
    </submittedName>
</protein>
<evidence type="ECO:0000313" key="3">
    <source>
        <dbReference type="Proteomes" id="UP001183777"/>
    </source>
</evidence>
<dbReference type="InterPro" id="IPR047757">
    <property type="entry name" value="AfsA-like"/>
</dbReference>
<dbReference type="Proteomes" id="UP001183777">
    <property type="component" value="Unassembled WGS sequence"/>
</dbReference>
<comment type="caution">
    <text evidence="2">The sequence shown here is derived from an EMBL/GenBank/DDBJ whole genome shotgun (WGS) entry which is preliminary data.</text>
</comment>